<dbReference type="AlphaFoldDB" id="A0A917JKG9"/>
<sequence length="313" mass="33923">MRAVRFRTRHGRLLASIAAAGLLLAGCGTGPSQAGAAAIVGDTRIPVTEVQSWFGQVLDKEPGLRPQLRQQGQLDELGRQLAAQLVREELVEQTARAERLVVTDQQIDDLINQMGGPQAATAGKIYTPQNIREMVRTRLLTTELGRRYFDRLSVTFDFTQATTRREAQEKAQRMAQGPDSAAALVDADVRAGIPAGKDRRLRAADSPQMAATTPLFGARPGTVLAFEPEPHSGQWLVVLVKERRTDEAPTPAAGGADDQTLQRVGTYLLGITADEVGVRLSPRYGVWDPVNLTTAPNENETTGFRLHVPATSS</sequence>
<keyword evidence="1" id="KW-0732">Signal</keyword>
<dbReference type="EMBL" id="BMMT01000001">
    <property type="protein sequence ID" value="GGI69735.1"/>
    <property type="molecule type" value="Genomic_DNA"/>
</dbReference>
<evidence type="ECO:0000313" key="4">
    <source>
        <dbReference type="Proteomes" id="UP000597989"/>
    </source>
</evidence>
<accession>A0A917JKG9</accession>
<organism evidence="3 4">
    <name type="scientific">Saccharopolyspora thermophila</name>
    <dbReference type="NCBI Taxonomy" id="89367"/>
    <lineage>
        <taxon>Bacteria</taxon>
        <taxon>Bacillati</taxon>
        <taxon>Actinomycetota</taxon>
        <taxon>Actinomycetes</taxon>
        <taxon>Pseudonocardiales</taxon>
        <taxon>Pseudonocardiaceae</taxon>
        <taxon>Saccharopolyspora</taxon>
    </lineage>
</organism>
<evidence type="ECO:0008006" key="6">
    <source>
        <dbReference type="Google" id="ProtNLM"/>
    </source>
</evidence>
<protein>
    <recommendedName>
        <fullName evidence="6">SurA-like protein</fullName>
    </recommendedName>
</protein>
<keyword evidence="5" id="KW-1185">Reference proteome</keyword>
<evidence type="ECO:0000313" key="5">
    <source>
        <dbReference type="Proteomes" id="UP001500220"/>
    </source>
</evidence>
<proteinExistence type="predicted"/>
<dbReference type="Proteomes" id="UP000597989">
    <property type="component" value="Unassembled WGS sequence"/>
</dbReference>
<gene>
    <name evidence="2" type="ORF">GCM10009545_13730</name>
    <name evidence="3" type="ORF">GCM10011581_03440</name>
</gene>
<reference evidence="2" key="4">
    <citation type="submission" date="2023-12" db="EMBL/GenBank/DDBJ databases">
        <authorList>
            <person name="Sun Q."/>
            <person name="Inoue M."/>
        </authorList>
    </citation>
    <scope>NUCLEOTIDE SEQUENCE</scope>
    <source>
        <strain evidence="2">JCM 10664</strain>
    </source>
</reference>
<dbReference type="PROSITE" id="PS51257">
    <property type="entry name" value="PROKAR_LIPOPROTEIN"/>
    <property type="match status" value="1"/>
</dbReference>
<dbReference type="Proteomes" id="UP001500220">
    <property type="component" value="Unassembled WGS sequence"/>
</dbReference>
<dbReference type="Gene3D" id="1.10.4030.10">
    <property type="entry name" value="Porin chaperone SurA, peptide-binding domain"/>
    <property type="match status" value="1"/>
</dbReference>
<dbReference type="Pfam" id="PF13624">
    <property type="entry name" value="SurA_N_3"/>
    <property type="match status" value="1"/>
</dbReference>
<name>A0A917JKG9_9PSEU</name>
<dbReference type="EMBL" id="BAAAHC010000005">
    <property type="protein sequence ID" value="GAA0512906.1"/>
    <property type="molecule type" value="Genomic_DNA"/>
</dbReference>
<evidence type="ECO:0000313" key="2">
    <source>
        <dbReference type="EMBL" id="GAA0512906.1"/>
    </source>
</evidence>
<evidence type="ECO:0000313" key="3">
    <source>
        <dbReference type="EMBL" id="GGI69735.1"/>
    </source>
</evidence>
<comment type="caution">
    <text evidence="3">The sequence shown here is derived from an EMBL/GenBank/DDBJ whole genome shotgun (WGS) entry which is preliminary data.</text>
</comment>
<feature type="chain" id="PRO_5038646117" description="SurA-like protein" evidence="1">
    <location>
        <begin position="35"/>
        <end position="313"/>
    </location>
</feature>
<reference evidence="3 4" key="1">
    <citation type="journal article" date="2014" name="Int. J. Syst. Evol. Microbiol.">
        <title>Complete genome sequence of Corynebacterium casei LMG S-19264T (=DSM 44701T), isolated from a smear-ripened cheese.</title>
        <authorList>
            <consortium name="US DOE Joint Genome Institute (JGI-PGF)"/>
            <person name="Walter F."/>
            <person name="Albersmeier A."/>
            <person name="Kalinowski J."/>
            <person name="Ruckert C."/>
        </authorList>
    </citation>
    <scope>NUCLEOTIDE SEQUENCE [LARGE SCALE GENOMIC DNA]</scope>
    <source>
        <strain evidence="3 4">CGMCC 4.7206</strain>
    </source>
</reference>
<dbReference type="InterPro" id="IPR027304">
    <property type="entry name" value="Trigger_fact/SurA_dom_sf"/>
</dbReference>
<dbReference type="SUPFAM" id="SSF109998">
    <property type="entry name" value="Triger factor/SurA peptide-binding domain-like"/>
    <property type="match status" value="1"/>
</dbReference>
<feature type="signal peptide" evidence="1">
    <location>
        <begin position="1"/>
        <end position="34"/>
    </location>
</feature>
<evidence type="ECO:0000256" key="1">
    <source>
        <dbReference type="SAM" id="SignalP"/>
    </source>
</evidence>
<reference evidence="2 5" key="2">
    <citation type="journal article" date="2019" name="Int. J. Syst. Evol. Microbiol.">
        <title>The Global Catalogue of Microorganisms (GCM) 10K type strain sequencing project: providing services to taxonomists for standard genome sequencing and annotation.</title>
        <authorList>
            <consortium name="The Broad Institute Genomics Platform"/>
            <consortium name="The Broad Institute Genome Sequencing Center for Infectious Disease"/>
            <person name="Wu L."/>
            <person name="Ma J."/>
        </authorList>
    </citation>
    <scope>NUCLEOTIDE SEQUENCE [LARGE SCALE GENOMIC DNA]</scope>
    <source>
        <strain evidence="2 5">JCM 10664</strain>
    </source>
</reference>
<reference evidence="3" key="3">
    <citation type="submission" date="2020-09" db="EMBL/GenBank/DDBJ databases">
        <authorList>
            <person name="Sun Q."/>
            <person name="Zhou Y."/>
        </authorList>
    </citation>
    <scope>NUCLEOTIDE SEQUENCE</scope>
    <source>
        <strain evidence="3">CGMCC 4.7206</strain>
    </source>
</reference>